<organism evidence="2 3">
    <name type="scientific">Streptomyces alfalfae</name>
    <dbReference type="NCBI Taxonomy" id="1642299"/>
    <lineage>
        <taxon>Bacteria</taxon>
        <taxon>Bacillati</taxon>
        <taxon>Actinomycetota</taxon>
        <taxon>Actinomycetes</taxon>
        <taxon>Kitasatosporales</taxon>
        <taxon>Streptomycetaceae</taxon>
        <taxon>Streptomyces</taxon>
    </lineage>
</organism>
<feature type="region of interest" description="Disordered" evidence="1">
    <location>
        <begin position="142"/>
        <end position="170"/>
    </location>
</feature>
<feature type="compositionally biased region" description="Low complexity" evidence="1">
    <location>
        <begin position="154"/>
        <end position="170"/>
    </location>
</feature>
<name>A0ABN4VB62_9ACTN</name>
<proteinExistence type="predicted"/>
<accession>A0ABN4VB62</accession>
<reference evidence="2 3" key="1">
    <citation type="submission" date="2016-05" db="EMBL/GenBank/DDBJ databases">
        <authorList>
            <person name="Gu J."/>
        </authorList>
    </citation>
    <scope>NUCLEOTIDE SEQUENCE [LARGE SCALE GENOMIC DNA]</scope>
    <source>
        <strain evidence="2 3">ACCC40021</strain>
    </source>
</reference>
<dbReference type="Proteomes" id="UP000187191">
    <property type="component" value="Chromosome"/>
</dbReference>
<keyword evidence="3" id="KW-1185">Reference proteome</keyword>
<evidence type="ECO:0000313" key="2">
    <source>
        <dbReference type="EMBL" id="APY84487.1"/>
    </source>
</evidence>
<feature type="region of interest" description="Disordered" evidence="1">
    <location>
        <begin position="80"/>
        <end position="107"/>
    </location>
</feature>
<gene>
    <name evidence="2" type="ORF">A7J05_00650</name>
</gene>
<evidence type="ECO:0000256" key="1">
    <source>
        <dbReference type="SAM" id="MobiDB-lite"/>
    </source>
</evidence>
<sequence>MRLPPKVSRSTMAAQSRGPVNVLVQPLKLSFEAMATLFFSSRSVSTWNSSSAPLRSSSICVHPIPSEDATKWRVGQHYSHTINAGTSGPDAKVKTPQTTSRDELQGVWDRDPQWTLTYTSPDKGAFDPKDDQRVDALITMDLSVDSPTPPPIPTESAPTAPTRASTTPGR</sequence>
<dbReference type="EMBL" id="CP015588">
    <property type="protein sequence ID" value="APY84487.1"/>
    <property type="molecule type" value="Genomic_DNA"/>
</dbReference>
<evidence type="ECO:0000313" key="3">
    <source>
        <dbReference type="Proteomes" id="UP000187191"/>
    </source>
</evidence>
<protein>
    <submittedName>
        <fullName evidence="2">Uncharacterized protein</fullName>
    </submittedName>
</protein>